<comment type="similarity">
    <text evidence="4">Belongs to the CobB/CobQ family. CobQ subfamily.</text>
</comment>
<comment type="caution">
    <text evidence="7">The sequence shown here is derived from an EMBL/GenBank/DDBJ whole genome shotgun (WGS) entry which is preliminary data.</text>
</comment>
<dbReference type="PANTHER" id="PTHR21343:SF1">
    <property type="entry name" value="COBYRIC ACID SYNTHASE"/>
    <property type="match status" value="1"/>
</dbReference>
<dbReference type="AlphaFoldDB" id="A0A9D1WQA4"/>
<reference evidence="7" key="1">
    <citation type="journal article" date="2021" name="PeerJ">
        <title>Extensive microbial diversity within the chicken gut microbiome revealed by metagenomics and culture.</title>
        <authorList>
            <person name="Gilroy R."/>
            <person name="Ravi A."/>
            <person name="Getino M."/>
            <person name="Pursley I."/>
            <person name="Horton D.L."/>
            <person name="Alikhan N.F."/>
            <person name="Baker D."/>
            <person name="Gharbi K."/>
            <person name="Hall N."/>
            <person name="Watson M."/>
            <person name="Adriaenssens E.M."/>
            <person name="Foster-Nyarko E."/>
            <person name="Jarju S."/>
            <person name="Secka A."/>
            <person name="Antonio M."/>
            <person name="Oren A."/>
            <person name="Chaudhuri R.R."/>
            <person name="La Ragione R."/>
            <person name="Hildebrand F."/>
            <person name="Pallen M.J."/>
        </authorList>
    </citation>
    <scope>NUCLEOTIDE SEQUENCE</scope>
    <source>
        <strain evidence="7">CHK188-5543</strain>
    </source>
</reference>
<dbReference type="PANTHER" id="PTHR21343">
    <property type="entry name" value="DETHIOBIOTIN SYNTHETASE"/>
    <property type="match status" value="1"/>
</dbReference>
<dbReference type="InterPro" id="IPR011698">
    <property type="entry name" value="GATase_3"/>
</dbReference>
<dbReference type="InterPro" id="IPR002586">
    <property type="entry name" value="CobQ/CobB/MinD/ParA_Nub-bd_dom"/>
</dbReference>
<reference evidence="7" key="2">
    <citation type="submission" date="2021-04" db="EMBL/GenBank/DDBJ databases">
        <authorList>
            <person name="Gilroy R."/>
        </authorList>
    </citation>
    <scope>NUCLEOTIDE SEQUENCE</scope>
    <source>
        <strain evidence="7">CHK188-5543</strain>
    </source>
</reference>
<dbReference type="Proteomes" id="UP000886800">
    <property type="component" value="Unassembled WGS sequence"/>
</dbReference>
<feature type="active site" description="Nucleophile" evidence="4">
    <location>
        <position position="330"/>
    </location>
</feature>
<evidence type="ECO:0000313" key="8">
    <source>
        <dbReference type="Proteomes" id="UP000886800"/>
    </source>
</evidence>
<comment type="pathway">
    <text evidence="1 4">Cofactor biosynthesis; adenosylcobalamin biosynthesis.</text>
</comment>
<feature type="domain" description="CobB/CobQ-like glutamine amidotransferase" evidence="6">
    <location>
        <begin position="251"/>
        <end position="440"/>
    </location>
</feature>
<gene>
    <name evidence="4" type="primary">cobQ</name>
    <name evidence="7" type="ORF">H9736_01670</name>
</gene>
<dbReference type="EMBL" id="DXES01000033">
    <property type="protein sequence ID" value="HIX64936.1"/>
    <property type="molecule type" value="Genomic_DNA"/>
</dbReference>
<dbReference type="CDD" id="cd05389">
    <property type="entry name" value="CobQ_N"/>
    <property type="match status" value="1"/>
</dbReference>
<dbReference type="InterPro" id="IPR029062">
    <property type="entry name" value="Class_I_gatase-like"/>
</dbReference>
<accession>A0A9D1WQA4</accession>
<dbReference type="InterPro" id="IPR004459">
    <property type="entry name" value="CobQ_synth"/>
</dbReference>
<dbReference type="GO" id="GO:0015420">
    <property type="term" value="F:ABC-type vitamin B12 transporter activity"/>
    <property type="evidence" value="ECO:0007669"/>
    <property type="project" value="UniProtKB-UniRule"/>
</dbReference>
<dbReference type="HAMAP" id="MF_00028">
    <property type="entry name" value="CobQ"/>
    <property type="match status" value="1"/>
</dbReference>
<evidence type="ECO:0000259" key="5">
    <source>
        <dbReference type="Pfam" id="PF01656"/>
    </source>
</evidence>
<evidence type="ECO:0000256" key="1">
    <source>
        <dbReference type="ARBA" id="ARBA00004953"/>
    </source>
</evidence>
<dbReference type="InterPro" id="IPR027417">
    <property type="entry name" value="P-loop_NTPase"/>
</dbReference>
<sequence length="498" mass="53855">MAKAIMVQGTCSSAGKSFLVAALCRIFHQDGYRAAPFKAQNMALNSFITAEGLEMGRAQVMQAEAAGIAPSVLMNPILLKPSSDTGSQVIVNGEVVGQMSAAEYFRRKRELIPQVMAAYGQLAAQYDILVLEGAGSPAEINLKSEDLVNMGMAARAKAPVLLCGDIDRGGVFASLAGTMLLLEPWERELVQGIIINKFRGDPAILSPGLRQLEEMVHRPVVGVIPWMPVDLDDEDSLSQRLTQHSAPGVLEIAVIRLPHLSNFTDFNPLERVEGVSLRYVSQLRELGEPDLVILPGTKNTMGDLAWLRQNGLEAAVQKHAARGGPVLGICGGYQMLGRELRDPLGVEHGGRMAGLGLLPVETEFAPQKTRTQATGRFLPLQGLFAPLSGVPLAGYEIHMGRTESTAPAVELAPQGEAPHPDGAAAQNVLGTYVHGLFDRPEVVEGLLRALCQHKGIAWEALRPRDLDAYKQEQYDRLAAGVRRSLDMEKVYEILERGV</sequence>
<evidence type="ECO:0000313" key="7">
    <source>
        <dbReference type="EMBL" id="HIX64936.1"/>
    </source>
</evidence>
<dbReference type="PROSITE" id="PS51274">
    <property type="entry name" value="GATASE_COBBQ"/>
    <property type="match status" value="1"/>
</dbReference>
<evidence type="ECO:0000259" key="6">
    <source>
        <dbReference type="Pfam" id="PF07685"/>
    </source>
</evidence>
<proteinExistence type="inferred from homology"/>
<dbReference type="Pfam" id="PF07685">
    <property type="entry name" value="GATase_3"/>
    <property type="match status" value="1"/>
</dbReference>
<feature type="active site" evidence="4">
    <location>
        <position position="434"/>
    </location>
</feature>
<dbReference type="NCBIfam" id="TIGR00313">
    <property type="entry name" value="cobQ"/>
    <property type="match status" value="1"/>
</dbReference>
<evidence type="ECO:0000256" key="2">
    <source>
        <dbReference type="ARBA" id="ARBA00022573"/>
    </source>
</evidence>
<dbReference type="SUPFAM" id="SSF52317">
    <property type="entry name" value="Class I glutamine amidotransferase-like"/>
    <property type="match status" value="1"/>
</dbReference>
<dbReference type="Gene3D" id="3.40.50.880">
    <property type="match status" value="1"/>
</dbReference>
<dbReference type="InterPro" id="IPR033949">
    <property type="entry name" value="CobQ_GATase1"/>
</dbReference>
<dbReference type="NCBIfam" id="NF001989">
    <property type="entry name" value="PRK00784.1"/>
    <property type="match status" value="1"/>
</dbReference>
<dbReference type="CDD" id="cd01750">
    <property type="entry name" value="GATase1_CobQ"/>
    <property type="match status" value="1"/>
</dbReference>
<dbReference type="InterPro" id="IPR047045">
    <property type="entry name" value="CobQ_N"/>
</dbReference>
<evidence type="ECO:0000256" key="3">
    <source>
        <dbReference type="ARBA" id="ARBA00022962"/>
    </source>
</evidence>
<keyword evidence="2 4" id="KW-0169">Cobalamin biosynthesis</keyword>
<dbReference type="SUPFAM" id="SSF52540">
    <property type="entry name" value="P-loop containing nucleoside triphosphate hydrolases"/>
    <property type="match status" value="1"/>
</dbReference>
<keyword evidence="3 4" id="KW-0315">Glutamine amidotransferase</keyword>
<comment type="function">
    <text evidence="4">Catalyzes amidations at positions B, D, E, and G on adenosylcobyrinic A,C-diamide. NH(2) groups are provided by glutamine, and one molecule of ATP is hydrogenolyzed for each amidation.</text>
</comment>
<dbReference type="GO" id="GO:0003824">
    <property type="term" value="F:catalytic activity"/>
    <property type="evidence" value="ECO:0007669"/>
    <property type="project" value="InterPro"/>
</dbReference>
<dbReference type="Gene3D" id="3.40.50.300">
    <property type="entry name" value="P-loop containing nucleotide triphosphate hydrolases"/>
    <property type="match status" value="1"/>
</dbReference>
<evidence type="ECO:0000256" key="4">
    <source>
        <dbReference type="HAMAP-Rule" id="MF_00028"/>
    </source>
</evidence>
<name>A0A9D1WQA4_9FIRM</name>
<protein>
    <recommendedName>
        <fullName evidence="4">Cobyric acid synthase</fullName>
    </recommendedName>
</protein>
<dbReference type="GO" id="GO:0009236">
    <property type="term" value="P:cobalamin biosynthetic process"/>
    <property type="evidence" value="ECO:0007669"/>
    <property type="project" value="UniProtKB-UniRule"/>
</dbReference>
<organism evidence="7 8">
    <name type="scientific">Candidatus Anaerotruncus excrementipullorum</name>
    <dbReference type="NCBI Taxonomy" id="2838465"/>
    <lineage>
        <taxon>Bacteria</taxon>
        <taxon>Bacillati</taxon>
        <taxon>Bacillota</taxon>
        <taxon>Clostridia</taxon>
        <taxon>Eubacteriales</taxon>
        <taxon>Oscillospiraceae</taxon>
        <taxon>Anaerotruncus</taxon>
    </lineage>
</organism>
<dbReference type="Pfam" id="PF01656">
    <property type="entry name" value="CbiA"/>
    <property type="match status" value="1"/>
</dbReference>
<feature type="domain" description="CobQ/CobB/MinD/ParA nucleotide binding" evidence="5">
    <location>
        <begin position="5"/>
        <end position="227"/>
    </location>
</feature>